<dbReference type="InterPro" id="IPR001482">
    <property type="entry name" value="T2SS/T4SS_dom"/>
</dbReference>
<keyword evidence="6" id="KW-1185">Reference proteome</keyword>
<feature type="domain" description="AAA+ ATPase" evidence="4">
    <location>
        <begin position="314"/>
        <end position="437"/>
    </location>
</feature>
<dbReference type="FunFam" id="3.40.50.300:FF:000398">
    <property type="entry name" value="Type IV pilus assembly ATPase PilB"/>
    <property type="match status" value="1"/>
</dbReference>
<evidence type="ECO:0000256" key="1">
    <source>
        <dbReference type="ARBA" id="ARBA00006611"/>
    </source>
</evidence>
<dbReference type="Gene3D" id="3.40.50.300">
    <property type="entry name" value="P-loop containing nucleotide triphosphate hydrolases"/>
    <property type="match status" value="1"/>
</dbReference>
<dbReference type="STRING" id="497964.CfE428DRAFT_1457"/>
<reference evidence="5 6" key="1">
    <citation type="journal article" date="2011" name="J. Bacteriol.">
        <title>Genome sequence of Chthoniobacter flavus Ellin428, an aerobic heterotrophic soil bacterium.</title>
        <authorList>
            <person name="Kant R."/>
            <person name="van Passel M.W."/>
            <person name="Palva A."/>
            <person name="Lucas S."/>
            <person name="Lapidus A."/>
            <person name="Glavina Del Rio T."/>
            <person name="Dalin E."/>
            <person name="Tice H."/>
            <person name="Bruce D."/>
            <person name="Goodwin L."/>
            <person name="Pitluck S."/>
            <person name="Larimer F.W."/>
            <person name="Land M.L."/>
            <person name="Hauser L."/>
            <person name="Sangwan P."/>
            <person name="de Vos W.M."/>
            <person name="Janssen P.H."/>
            <person name="Smidt H."/>
        </authorList>
    </citation>
    <scope>NUCLEOTIDE SEQUENCE [LARGE SCALE GENOMIC DNA]</scope>
    <source>
        <strain evidence="5 6">Ellin428</strain>
    </source>
</reference>
<dbReference type="InParanoid" id="B4CY16"/>
<dbReference type="PANTHER" id="PTHR30258:SF1">
    <property type="entry name" value="PROTEIN TRANSPORT PROTEIN HOFB HOMOLOG"/>
    <property type="match status" value="1"/>
</dbReference>
<comment type="similarity">
    <text evidence="1">Belongs to the GSP E family.</text>
</comment>
<gene>
    <name evidence="5" type="ORF">CfE428DRAFT_1457</name>
</gene>
<dbReference type="GO" id="GO:0016887">
    <property type="term" value="F:ATP hydrolysis activity"/>
    <property type="evidence" value="ECO:0007669"/>
    <property type="project" value="TreeGrafter"/>
</dbReference>
<dbReference type="InterPro" id="IPR007831">
    <property type="entry name" value="T2SS_GspE_N"/>
</dbReference>
<dbReference type="FunCoup" id="B4CY16">
    <property type="interactions" value="253"/>
</dbReference>
<dbReference type="AlphaFoldDB" id="B4CY16"/>
<dbReference type="InterPro" id="IPR003593">
    <property type="entry name" value="AAA+_ATPase"/>
</dbReference>
<evidence type="ECO:0000313" key="5">
    <source>
        <dbReference type="EMBL" id="EDY21164.1"/>
    </source>
</evidence>
<dbReference type="InterPro" id="IPR027417">
    <property type="entry name" value="P-loop_NTPase"/>
</dbReference>
<dbReference type="SUPFAM" id="SSF52540">
    <property type="entry name" value="P-loop containing nucleoside triphosphate hydrolases"/>
    <property type="match status" value="1"/>
</dbReference>
<dbReference type="SUPFAM" id="SSF160246">
    <property type="entry name" value="EspE N-terminal domain-like"/>
    <property type="match status" value="1"/>
</dbReference>
<dbReference type="Gene3D" id="3.30.300.160">
    <property type="entry name" value="Type II secretion system, protein E, N-terminal domain"/>
    <property type="match status" value="1"/>
</dbReference>
<evidence type="ECO:0000259" key="4">
    <source>
        <dbReference type="SMART" id="SM00382"/>
    </source>
</evidence>
<dbReference type="Proteomes" id="UP000005824">
    <property type="component" value="Unassembled WGS sequence"/>
</dbReference>
<name>B4CY16_9BACT</name>
<organism evidence="5 6">
    <name type="scientific">Chthoniobacter flavus Ellin428</name>
    <dbReference type="NCBI Taxonomy" id="497964"/>
    <lineage>
        <taxon>Bacteria</taxon>
        <taxon>Pseudomonadati</taxon>
        <taxon>Verrucomicrobiota</taxon>
        <taxon>Spartobacteria</taxon>
        <taxon>Chthoniobacterales</taxon>
        <taxon>Chthoniobacteraceae</taxon>
        <taxon>Chthoniobacter</taxon>
    </lineage>
</organism>
<keyword evidence="2" id="KW-0547">Nucleotide-binding</keyword>
<keyword evidence="3" id="KW-0067">ATP-binding</keyword>
<protein>
    <submittedName>
        <fullName evidence="5">Type II secretion system protein E</fullName>
    </submittedName>
</protein>
<dbReference type="eggNOG" id="COG2804">
    <property type="taxonomic scope" value="Bacteria"/>
</dbReference>
<dbReference type="PANTHER" id="PTHR30258">
    <property type="entry name" value="TYPE II SECRETION SYSTEM PROTEIN GSPE-RELATED"/>
    <property type="match status" value="1"/>
</dbReference>
<dbReference type="GO" id="GO:0005886">
    <property type="term" value="C:plasma membrane"/>
    <property type="evidence" value="ECO:0007669"/>
    <property type="project" value="TreeGrafter"/>
</dbReference>
<evidence type="ECO:0000256" key="3">
    <source>
        <dbReference type="ARBA" id="ARBA00022840"/>
    </source>
</evidence>
<dbReference type="Pfam" id="PF05157">
    <property type="entry name" value="MshEN"/>
    <property type="match status" value="1"/>
</dbReference>
<accession>B4CY16</accession>
<comment type="caution">
    <text evidence="5">The sequence shown here is derived from an EMBL/GenBank/DDBJ whole genome shotgun (WGS) entry which is preliminary data.</text>
</comment>
<sequence>MAQNEDYIIEILLETSLITKSQLERARAERQGEQTVVQVLIDQGIVTQEDVTRALAAHAAMDFVDLSALSVSDEVIGMVPREVAKRFKVIPLVESETGLMIAVGDPLNFDTFDSLHHMLQRDLEFVCATPEAITVAFRKYYGTAEDAADELARQLGTDIEISGEGGTGQAEGDTADAPIIKMVSMMLLEAYNMRASDIHLEPLEKRFRVRFRIDGVLHEMQNPPKKLQTAIISRLKIMTGSMSIAEKRLPQDGRIQVKMGKGKQIDLRVSTVPTNHGESIVMRILDKSSLSLGLPQLGFLSDDQEIFERLITLPDGILLVTGPTGSGKTTTLYGCLNYINKPDKKLITVEDPVEYQMAGINQVQVNSDIGMTFPAALRSMLRQAPNIIMIGEIRDLETASIAINAALTGHLVFSTLHTNDAPGAVARLVDIGVQPFLVSSAVRAIMAQRLVRKLCQNCKEPYELTEAEIETLGLDSTQLAEATIMKGAGCEKCKGLGYKGRMGIFEIFLIDDEVRHMINEKASTVELRKRAREMGMRTLREDGIRKVLAGLTSAEEVIGVTMSDAN</sequence>
<dbReference type="InterPro" id="IPR037257">
    <property type="entry name" value="T2SS_E_N_sf"/>
</dbReference>
<evidence type="ECO:0000256" key="2">
    <source>
        <dbReference type="ARBA" id="ARBA00022741"/>
    </source>
</evidence>
<dbReference type="SMART" id="SM00382">
    <property type="entry name" value="AAA"/>
    <property type="match status" value="1"/>
</dbReference>
<dbReference type="FunFam" id="3.30.450.90:FF:000001">
    <property type="entry name" value="Type II secretion system ATPase GspE"/>
    <property type="match status" value="1"/>
</dbReference>
<dbReference type="Pfam" id="PF00437">
    <property type="entry name" value="T2SSE"/>
    <property type="match status" value="1"/>
</dbReference>
<proteinExistence type="inferred from homology"/>
<evidence type="ECO:0000313" key="6">
    <source>
        <dbReference type="Proteomes" id="UP000005824"/>
    </source>
</evidence>
<dbReference type="Gene3D" id="3.30.450.90">
    <property type="match status" value="1"/>
</dbReference>
<dbReference type="CDD" id="cd01129">
    <property type="entry name" value="PulE-GspE-like"/>
    <property type="match status" value="1"/>
</dbReference>
<dbReference type="GO" id="GO:0005524">
    <property type="term" value="F:ATP binding"/>
    <property type="evidence" value="ECO:0007669"/>
    <property type="project" value="UniProtKB-KW"/>
</dbReference>
<dbReference type="EMBL" id="ABVL01000003">
    <property type="protein sequence ID" value="EDY21164.1"/>
    <property type="molecule type" value="Genomic_DNA"/>
</dbReference>
<dbReference type="RefSeq" id="WP_006978783.1">
    <property type="nucleotide sequence ID" value="NZ_ABVL01000003.1"/>
</dbReference>